<gene>
    <name evidence="5" type="ORF">SAMN02745216_05122</name>
</gene>
<dbReference type="RefSeq" id="WP_073479087.1">
    <property type="nucleotide sequence ID" value="NZ_FQZU01000065.1"/>
</dbReference>
<evidence type="ECO:0000256" key="2">
    <source>
        <dbReference type="ARBA" id="ARBA00022723"/>
    </source>
</evidence>
<dbReference type="Proteomes" id="UP000183994">
    <property type="component" value="Unassembled WGS sequence"/>
</dbReference>
<dbReference type="NCBIfam" id="NF033749">
    <property type="entry name" value="bact_hemeryth"/>
    <property type="match status" value="1"/>
</dbReference>
<dbReference type="InterPro" id="IPR035938">
    <property type="entry name" value="Hemerythrin-like_sf"/>
</dbReference>
<accession>A0A1M7A9C8</accession>
<proteinExistence type="inferred from homology"/>
<evidence type="ECO:0000259" key="4">
    <source>
        <dbReference type="Pfam" id="PF01814"/>
    </source>
</evidence>
<keyword evidence="2" id="KW-0479">Metal-binding</keyword>
<dbReference type="InterPro" id="IPR012827">
    <property type="entry name" value="Hemerythrin_metal-bd"/>
</dbReference>
<dbReference type="SUPFAM" id="SSF47188">
    <property type="entry name" value="Hemerythrin-like"/>
    <property type="match status" value="1"/>
</dbReference>
<organism evidence="5 6">
    <name type="scientific">Desulfatibacillum alkenivorans DSM 16219</name>
    <dbReference type="NCBI Taxonomy" id="1121393"/>
    <lineage>
        <taxon>Bacteria</taxon>
        <taxon>Pseudomonadati</taxon>
        <taxon>Thermodesulfobacteriota</taxon>
        <taxon>Desulfobacteria</taxon>
        <taxon>Desulfobacterales</taxon>
        <taxon>Desulfatibacillaceae</taxon>
        <taxon>Desulfatibacillum</taxon>
    </lineage>
</organism>
<dbReference type="NCBIfam" id="TIGR02481">
    <property type="entry name" value="hemeryth_dom"/>
    <property type="match status" value="1"/>
</dbReference>
<dbReference type="CDD" id="cd12107">
    <property type="entry name" value="Hemerythrin"/>
    <property type="match status" value="1"/>
</dbReference>
<comment type="similarity">
    <text evidence="1">Belongs to the hemerythrin family.</text>
</comment>
<dbReference type="AlphaFoldDB" id="A0A1M7A9C8"/>
<dbReference type="Gene3D" id="1.20.120.50">
    <property type="entry name" value="Hemerythrin-like"/>
    <property type="match status" value="1"/>
</dbReference>
<evidence type="ECO:0000256" key="3">
    <source>
        <dbReference type="ARBA" id="ARBA00023004"/>
    </source>
</evidence>
<reference evidence="6" key="1">
    <citation type="submission" date="2016-11" db="EMBL/GenBank/DDBJ databases">
        <authorList>
            <person name="Varghese N."/>
            <person name="Submissions S."/>
        </authorList>
    </citation>
    <scope>NUCLEOTIDE SEQUENCE [LARGE SCALE GENOMIC DNA]</scope>
    <source>
        <strain evidence="6">DSM 16219</strain>
    </source>
</reference>
<evidence type="ECO:0000256" key="1">
    <source>
        <dbReference type="ARBA" id="ARBA00010587"/>
    </source>
</evidence>
<evidence type="ECO:0000313" key="5">
    <source>
        <dbReference type="EMBL" id="SHL39322.1"/>
    </source>
</evidence>
<sequence>MAFFNWEEKYSVGVPRFDNEHKKLIGLINNFYEAMKAGKARDVMESTCNELVNYTKTHFANEINALKKTAYPNIPAHEKEHAYYTKQVEDMKAKLDSGQPVMASNMGNFLKSWLVNHIVGVDTTYGKYFK</sequence>
<dbReference type="InterPro" id="IPR050669">
    <property type="entry name" value="Hemerythrin"/>
</dbReference>
<dbReference type="PANTHER" id="PTHR37164:SF1">
    <property type="entry name" value="BACTERIOHEMERYTHRIN"/>
    <property type="match status" value="1"/>
</dbReference>
<keyword evidence="3" id="KW-0408">Iron</keyword>
<dbReference type="OrthoDB" id="9774644at2"/>
<name>A0A1M7A9C8_9BACT</name>
<protein>
    <submittedName>
        <fullName evidence="5">Hemerythrin</fullName>
    </submittedName>
</protein>
<dbReference type="STRING" id="1121393.SAMN02745216_05122"/>
<feature type="domain" description="Hemerythrin-like" evidence="4">
    <location>
        <begin position="14"/>
        <end position="125"/>
    </location>
</feature>
<dbReference type="Pfam" id="PF01814">
    <property type="entry name" value="Hemerythrin"/>
    <property type="match status" value="1"/>
</dbReference>
<dbReference type="GO" id="GO:0046872">
    <property type="term" value="F:metal ion binding"/>
    <property type="evidence" value="ECO:0007669"/>
    <property type="project" value="UniProtKB-KW"/>
</dbReference>
<dbReference type="PANTHER" id="PTHR37164">
    <property type="entry name" value="BACTERIOHEMERYTHRIN"/>
    <property type="match status" value="1"/>
</dbReference>
<evidence type="ECO:0000313" key="6">
    <source>
        <dbReference type="Proteomes" id="UP000183994"/>
    </source>
</evidence>
<dbReference type="InterPro" id="IPR012312">
    <property type="entry name" value="Hemerythrin-like"/>
</dbReference>
<keyword evidence="6" id="KW-1185">Reference proteome</keyword>
<dbReference type="EMBL" id="FQZU01000065">
    <property type="protein sequence ID" value="SHL39322.1"/>
    <property type="molecule type" value="Genomic_DNA"/>
</dbReference>